<dbReference type="GeneID" id="19308045"/>
<dbReference type="AlphaFoldDB" id="S7QGW0"/>
<sequence length="279" mass="30389">MAHNLTTKIVTSSDGAKIYAEGAGNPNGPGIVFVHGLSLTAAVFDRFFEDHELLKEFHLVRYDLRGHGRSAKPDTIEGHASSLYADDFVAVANAFGLKKPYTRTVAADYAQYVQPLPVSGVIYACSLPYVGPIMNVVGLPAILGFLPGLLTTDDVVLNRRTAIEFGDSVWAEPEKVPFKTRCEWVGSSIFQSPKDANFVLTRPQDPAGLFKAGSEGLPLLVLSGTADRQVDGEVLVREMKPHFKDFDAKFFEGAGHAVFYDAYEGTREATVSFVRRVTA</sequence>
<reference evidence="2 3" key="1">
    <citation type="journal article" date="2012" name="Science">
        <title>The Paleozoic origin of enzymatic lignin decomposition reconstructed from 31 fungal genomes.</title>
        <authorList>
            <person name="Floudas D."/>
            <person name="Binder M."/>
            <person name="Riley R."/>
            <person name="Barry K."/>
            <person name="Blanchette R.A."/>
            <person name="Henrissat B."/>
            <person name="Martinez A.T."/>
            <person name="Otillar R."/>
            <person name="Spatafora J.W."/>
            <person name="Yadav J.S."/>
            <person name="Aerts A."/>
            <person name="Benoit I."/>
            <person name="Boyd A."/>
            <person name="Carlson A."/>
            <person name="Copeland A."/>
            <person name="Coutinho P.M."/>
            <person name="de Vries R.P."/>
            <person name="Ferreira P."/>
            <person name="Findley K."/>
            <person name="Foster B."/>
            <person name="Gaskell J."/>
            <person name="Glotzer D."/>
            <person name="Gorecki P."/>
            <person name="Heitman J."/>
            <person name="Hesse C."/>
            <person name="Hori C."/>
            <person name="Igarashi K."/>
            <person name="Jurgens J.A."/>
            <person name="Kallen N."/>
            <person name="Kersten P."/>
            <person name="Kohler A."/>
            <person name="Kuees U."/>
            <person name="Kumar T.K.A."/>
            <person name="Kuo A."/>
            <person name="LaButti K."/>
            <person name="Larrondo L.F."/>
            <person name="Lindquist E."/>
            <person name="Ling A."/>
            <person name="Lombard V."/>
            <person name="Lucas S."/>
            <person name="Lundell T."/>
            <person name="Martin R."/>
            <person name="McLaughlin D.J."/>
            <person name="Morgenstern I."/>
            <person name="Morin E."/>
            <person name="Murat C."/>
            <person name="Nagy L.G."/>
            <person name="Nolan M."/>
            <person name="Ohm R.A."/>
            <person name="Patyshakuliyeva A."/>
            <person name="Rokas A."/>
            <person name="Ruiz-Duenas F.J."/>
            <person name="Sabat G."/>
            <person name="Salamov A."/>
            <person name="Samejima M."/>
            <person name="Schmutz J."/>
            <person name="Slot J.C."/>
            <person name="St John F."/>
            <person name="Stenlid J."/>
            <person name="Sun H."/>
            <person name="Sun S."/>
            <person name="Syed K."/>
            <person name="Tsang A."/>
            <person name="Wiebenga A."/>
            <person name="Young D."/>
            <person name="Pisabarro A."/>
            <person name="Eastwood D.C."/>
            <person name="Martin F."/>
            <person name="Cullen D."/>
            <person name="Grigoriev I.V."/>
            <person name="Hibbett D.S."/>
        </authorList>
    </citation>
    <scope>NUCLEOTIDE SEQUENCE [LARGE SCALE GENOMIC DNA]</scope>
    <source>
        <strain evidence="2 3">ATCC 11539</strain>
    </source>
</reference>
<dbReference type="InterPro" id="IPR050228">
    <property type="entry name" value="Carboxylesterase_BioH"/>
</dbReference>
<dbReference type="eggNOG" id="ENOG502SI82">
    <property type="taxonomic scope" value="Eukaryota"/>
</dbReference>
<evidence type="ECO:0000313" key="2">
    <source>
        <dbReference type="EMBL" id="EPQ58991.1"/>
    </source>
</evidence>
<dbReference type="EMBL" id="KB469297">
    <property type="protein sequence ID" value="EPQ58991.1"/>
    <property type="molecule type" value="Genomic_DNA"/>
</dbReference>
<dbReference type="OrthoDB" id="408373at2759"/>
<dbReference type="InterPro" id="IPR000073">
    <property type="entry name" value="AB_hydrolase_1"/>
</dbReference>
<name>S7QGW0_GLOTA</name>
<keyword evidence="3" id="KW-1185">Reference proteome</keyword>
<dbReference type="Gene3D" id="3.40.50.1820">
    <property type="entry name" value="alpha/beta hydrolase"/>
    <property type="match status" value="1"/>
</dbReference>
<keyword evidence="2" id="KW-0378">Hydrolase</keyword>
<dbReference type="RefSeq" id="XP_007862098.1">
    <property type="nucleotide sequence ID" value="XM_007863907.1"/>
</dbReference>
<gene>
    <name evidence="2" type="ORF">GLOTRDRAFT_70072</name>
</gene>
<evidence type="ECO:0000313" key="3">
    <source>
        <dbReference type="Proteomes" id="UP000030669"/>
    </source>
</evidence>
<evidence type="ECO:0000259" key="1">
    <source>
        <dbReference type="Pfam" id="PF12697"/>
    </source>
</evidence>
<proteinExistence type="predicted"/>
<dbReference type="GO" id="GO:0016787">
    <property type="term" value="F:hydrolase activity"/>
    <property type="evidence" value="ECO:0007669"/>
    <property type="project" value="UniProtKB-KW"/>
</dbReference>
<feature type="domain" description="AB hydrolase-1" evidence="1">
    <location>
        <begin position="31"/>
        <end position="266"/>
    </location>
</feature>
<dbReference type="SUPFAM" id="SSF53474">
    <property type="entry name" value="alpha/beta-Hydrolases"/>
    <property type="match status" value="1"/>
</dbReference>
<dbReference type="STRING" id="670483.S7QGW0"/>
<organism evidence="2 3">
    <name type="scientific">Gloeophyllum trabeum (strain ATCC 11539 / FP-39264 / Madison 617)</name>
    <name type="common">Brown rot fungus</name>
    <dbReference type="NCBI Taxonomy" id="670483"/>
    <lineage>
        <taxon>Eukaryota</taxon>
        <taxon>Fungi</taxon>
        <taxon>Dikarya</taxon>
        <taxon>Basidiomycota</taxon>
        <taxon>Agaricomycotina</taxon>
        <taxon>Agaricomycetes</taxon>
        <taxon>Gloeophyllales</taxon>
        <taxon>Gloeophyllaceae</taxon>
        <taxon>Gloeophyllum</taxon>
    </lineage>
</organism>
<dbReference type="OMA" id="RMTYRYI"/>
<accession>S7QGW0</accession>
<protein>
    <submittedName>
        <fullName evidence="2">Alpha/beta-hydrolase</fullName>
    </submittedName>
</protein>
<dbReference type="Proteomes" id="UP000030669">
    <property type="component" value="Unassembled WGS sequence"/>
</dbReference>
<dbReference type="KEGG" id="gtr:GLOTRDRAFT_70072"/>
<dbReference type="HOGENOM" id="CLU_020336_18_1_1"/>
<dbReference type="PANTHER" id="PTHR43194">
    <property type="entry name" value="HYDROLASE ALPHA/BETA FOLD FAMILY"/>
    <property type="match status" value="1"/>
</dbReference>
<dbReference type="InterPro" id="IPR029058">
    <property type="entry name" value="AB_hydrolase_fold"/>
</dbReference>
<dbReference type="Pfam" id="PF12697">
    <property type="entry name" value="Abhydrolase_6"/>
    <property type="match status" value="1"/>
</dbReference>
<dbReference type="PANTHER" id="PTHR43194:SF2">
    <property type="entry name" value="PEROXISOMAL MEMBRANE PROTEIN LPX1"/>
    <property type="match status" value="1"/>
</dbReference>